<dbReference type="NCBIfam" id="NF012009">
    <property type="entry name" value="PRK15465.1"/>
    <property type="match status" value="1"/>
</dbReference>
<dbReference type="HOGENOM" id="CLU_362458_0_0_1"/>
<keyword evidence="6" id="KW-0808">Transferase</keyword>
<dbReference type="EC" id="2.6.1.85" evidence="3"/>
<evidence type="ECO:0000256" key="2">
    <source>
        <dbReference type="ARBA" id="ARBA00001966"/>
    </source>
</evidence>
<dbReference type="GO" id="GO:0046654">
    <property type="term" value="P:tetrahydrofolate biosynthetic process"/>
    <property type="evidence" value="ECO:0007669"/>
    <property type="project" value="UniProtKB-ARBA"/>
</dbReference>
<dbReference type="SUPFAM" id="SSF143548">
    <property type="entry name" value="Serine metabolism enzymes domain"/>
    <property type="match status" value="1"/>
</dbReference>
<evidence type="ECO:0000256" key="11">
    <source>
        <dbReference type="ARBA" id="ARBA00023014"/>
    </source>
</evidence>
<organism evidence="14 15">
    <name type="scientific">Beauveria bassiana D1-5</name>
    <dbReference type="NCBI Taxonomy" id="1245745"/>
    <lineage>
        <taxon>Eukaryota</taxon>
        <taxon>Fungi</taxon>
        <taxon>Dikarya</taxon>
        <taxon>Ascomycota</taxon>
        <taxon>Pezizomycotina</taxon>
        <taxon>Sordariomycetes</taxon>
        <taxon>Hypocreomycetidae</taxon>
        <taxon>Hypocreales</taxon>
        <taxon>Cordycipitaceae</taxon>
        <taxon>Beauveria</taxon>
    </lineage>
</organism>
<keyword evidence="9" id="KW-0289">Folate biosynthesis</keyword>
<dbReference type="GO" id="GO:0046820">
    <property type="term" value="F:4-amino-4-deoxychorismate synthase activity"/>
    <property type="evidence" value="ECO:0007669"/>
    <property type="project" value="UniProtKB-EC"/>
</dbReference>
<feature type="domain" description="Nudix hydrolase" evidence="13">
    <location>
        <begin position="386"/>
        <end position="544"/>
    </location>
</feature>
<evidence type="ECO:0000259" key="13">
    <source>
        <dbReference type="PROSITE" id="PS51462"/>
    </source>
</evidence>
<dbReference type="InterPro" id="IPR005131">
    <property type="entry name" value="Ser_deHydtase_bsu"/>
</dbReference>
<evidence type="ECO:0000256" key="3">
    <source>
        <dbReference type="ARBA" id="ARBA00013139"/>
    </source>
</evidence>
<dbReference type="STRING" id="1245745.A0A0A2VZ49"/>
<evidence type="ECO:0000256" key="9">
    <source>
        <dbReference type="ARBA" id="ARBA00022909"/>
    </source>
</evidence>
<keyword evidence="11" id="KW-0411">Iron-sulfur</keyword>
<evidence type="ECO:0000256" key="7">
    <source>
        <dbReference type="ARBA" id="ARBA00022723"/>
    </source>
</evidence>
<protein>
    <recommendedName>
        <fullName evidence="3">aminodeoxychorismate synthase</fullName>
        <ecNumber evidence="3">2.6.1.85</ecNumber>
    </recommendedName>
</protein>
<sequence>MNVTTSPAFRELSWQADAVQHYFRAVSAQPWAMLLHSGFAEHPHNRFDIMVASPLATLVTRGQETVIERDGLSSRYGECPLELLQQTLDSFDLTTPPNADIPFCGGALGLFSYDLGRRFEKLPATAEQDLTTPDMAVGIYDWALIADHHLQRLTLVCRGDIEARLAWLNALSPRQEIQPFRLTSQWQSNMSRETYGEKFRQIQAYLRSGDCYQVNLAQRFSASFEGDEWQAFETLNQANRAPFSAFLRLPQSCILSHSPERFVLLEDKQIQTRPIKGTLPRLADPQADAAQAERLANSAKDRAENLMIVDLLRNDIGRVAVPGSVKVPELFVVEPFPAVHHLVSTITAALPETLSACDLLRATFPGGSITGAPKVRAMEIIEELEPQRRNAWCGSIGYISFCEKMDTSITIRTLTAEGGKLYCSAGGGIVADSNEAAEYQETFDKVAFPGGAVDDTDSSLIAAALREAQEEVAIPPESVEVIGTLPPVDSVTGFQVTPIVGIIPPDLPWRASEDEVSAVFEMPLAEALRLGRYHPLDIHRRGNAHRVWLSWYQRYFVWGMTAGIIRELSLQPFQSIMFHETGCYQRSFRVISIFDMFKVGIGPSSSHTVGPMKAGKQFVDALIEQGLLDSTTRIAVDVYGSLSLTGKGHHTDIAIIMGLAGNQPDNVDIDAIPAFIRDVETRGRLLIAQGRHEVDFPQDNGMRFRSDNLPLHENGMQIHAYSGDKEIYSKTYYSIGGGFIVDEEHFGNAAALQGHRTFRVRHGDAERTGVA</sequence>
<gene>
    <name evidence="14" type="ORF">BBAD15_g8722</name>
</gene>
<evidence type="ECO:0000256" key="12">
    <source>
        <dbReference type="ARBA" id="ARBA00023239"/>
    </source>
</evidence>
<dbReference type="Pfam" id="PF00425">
    <property type="entry name" value="Chorismate_bind"/>
    <property type="match status" value="1"/>
</dbReference>
<dbReference type="GO" id="GO:0000162">
    <property type="term" value="P:L-tryptophan biosynthetic process"/>
    <property type="evidence" value="ECO:0007669"/>
    <property type="project" value="EnsemblFungi"/>
</dbReference>
<keyword evidence="4" id="KW-0312">Gluconeogenesis</keyword>
<dbReference type="Proteomes" id="UP000030106">
    <property type="component" value="Unassembled WGS sequence"/>
</dbReference>
<dbReference type="EMBL" id="ANFO01000888">
    <property type="protein sequence ID" value="KGQ06019.1"/>
    <property type="molecule type" value="Genomic_DNA"/>
</dbReference>
<evidence type="ECO:0000256" key="6">
    <source>
        <dbReference type="ARBA" id="ARBA00022679"/>
    </source>
</evidence>
<evidence type="ECO:0000256" key="8">
    <source>
        <dbReference type="ARBA" id="ARBA00022842"/>
    </source>
</evidence>
<dbReference type="InterPro" id="IPR029009">
    <property type="entry name" value="ASB_dom_sf"/>
</dbReference>
<dbReference type="InterPro" id="IPR006805">
    <property type="entry name" value="Anth_synth_I_N"/>
</dbReference>
<dbReference type="GO" id="GO:0005950">
    <property type="term" value="C:anthranilate synthase complex"/>
    <property type="evidence" value="ECO:0007669"/>
    <property type="project" value="EnsemblFungi"/>
</dbReference>
<keyword evidence="8" id="KW-0460">Magnesium</keyword>
<keyword evidence="7" id="KW-0479">Metal-binding</keyword>
<dbReference type="PRINTS" id="PR00095">
    <property type="entry name" value="ANTSNTHASEI"/>
</dbReference>
<dbReference type="GO" id="GO:0006094">
    <property type="term" value="P:gluconeogenesis"/>
    <property type="evidence" value="ECO:0007669"/>
    <property type="project" value="UniProtKB-KW"/>
</dbReference>
<dbReference type="SUPFAM" id="SSF55811">
    <property type="entry name" value="Nudix"/>
    <property type="match status" value="1"/>
</dbReference>
<dbReference type="InterPro" id="IPR015797">
    <property type="entry name" value="NUDIX_hydrolase-like_dom_sf"/>
</dbReference>
<evidence type="ECO:0000256" key="4">
    <source>
        <dbReference type="ARBA" id="ARBA00022432"/>
    </source>
</evidence>
<dbReference type="PROSITE" id="PS51462">
    <property type="entry name" value="NUDIX"/>
    <property type="match status" value="1"/>
</dbReference>
<dbReference type="InterPro" id="IPR019999">
    <property type="entry name" value="Anth_synth_I-like"/>
</dbReference>
<dbReference type="Pfam" id="PF04715">
    <property type="entry name" value="Anth_synt_I_N"/>
    <property type="match status" value="1"/>
</dbReference>
<dbReference type="GO" id="GO:0010945">
    <property type="term" value="F:coenzyme A diphosphatase activity"/>
    <property type="evidence" value="ECO:0007669"/>
    <property type="project" value="InterPro"/>
</dbReference>
<comment type="cofactor">
    <cofactor evidence="2">
        <name>[4Fe-4S] cluster</name>
        <dbReference type="ChEBI" id="CHEBI:49883"/>
    </cofactor>
</comment>
<dbReference type="InterPro" id="IPR005802">
    <property type="entry name" value="ADC_synth_comp_1"/>
</dbReference>
<evidence type="ECO:0000313" key="15">
    <source>
        <dbReference type="Proteomes" id="UP000030106"/>
    </source>
</evidence>
<evidence type="ECO:0000256" key="1">
    <source>
        <dbReference type="ARBA" id="ARBA00001946"/>
    </source>
</evidence>
<dbReference type="GO" id="GO:0046656">
    <property type="term" value="P:folic acid biosynthetic process"/>
    <property type="evidence" value="ECO:0007669"/>
    <property type="project" value="UniProtKB-KW"/>
</dbReference>
<dbReference type="Gene3D" id="3.60.120.10">
    <property type="entry name" value="Anthranilate synthase"/>
    <property type="match status" value="1"/>
</dbReference>
<dbReference type="NCBIfam" id="NF007980">
    <property type="entry name" value="PRK10707.1"/>
    <property type="match status" value="1"/>
</dbReference>
<dbReference type="PANTHER" id="PTHR11236:SF50">
    <property type="entry name" value="AMINODEOXYCHORISMATE SYNTHASE COMPONENT 1"/>
    <property type="match status" value="1"/>
</dbReference>
<dbReference type="AlphaFoldDB" id="A0A0A2VZ49"/>
<dbReference type="InterPro" id="IPR000086">
    <property type="entry name" value="NUDIX_hydrolase_dom"/>
</dbReference>
<dbReference type="FunFam" id="3.30.1330.90:FF:000001">
    <property type="entry name" value="L-serine ammonia-lyase 1"/>
    <property type="match status" value="1"/>
</dbReference>
<dbReference type="InterPro" id="IPR005801">
    <property type="entry name" value="ADC_synthase"/>
</dbReference>
<dbReference type="Gene3D" id="3.30.1330.90">
    <property type="entry name" value="D-3-phosphoglycerate dehydrogenase, domain 3"/>
    <property type="match status" value="1"/>
</dbReference>
<dbReference type="CDD" id="cd03426">
    <property type="entry name" value="NUDIX_CoAse_Nudt7"/>
    <property type="match status" value="1"/>
</dbReference>
<dbReference type="InterPro" id="IPR015890">
    <property type="entry name" value="Chorismate_C"/>
</dbReference>
<dbReference type="GO" id="GO:0006541">
    <property type="term" value="P:glutamine metabolic process"/>
    <property type="evidence" value="ECO:0007669"/>
    <property type="project" value="EnsemblFungi"/>
</dbReference>
<dbReference type="GO" id="GO:0003941">
    <property type="term" value="F:L-serine ammonia-lyase activity"/>
    <property type="evidence" value="ECO:0007669"/>
    <property type="project" value="InterPro"/>
</dbReference>
<reference evidence="14 15" key="1">
    <citation type="submission" date="2012-10" db="EMBL/GenBank/DDBJ databases">
        <title>Genome sequencing and analysis of entomopathogenic fungi Beauveria bassiana D1-5.</title>
        <authorList>
            <person name="Li Q."/>
            <person name="Wang L."/>
            <person name="Zhang Z."/>
            <person name="Wang Q."/>
            <person name="Ren J."/>
            <person name="Wang M."/>
            <person name="Xu W."/>
            <person name="Wang J."/>
            <person name="Lu Y."/>
            <person name="Du Q."/>
            <person name="Sun Z."/>
        </authorList>
    </citation>
    <scope>NUCLEOTIDE SEQUENCE [LARGE SCALE GENOMIC DNA]</scope>
    <source>
        <strain evidence="14 15">D1-5</strain>
    </source>
</reference>
<dbReference type="GO" id="GO:0046872">
    <property type="term" value="F:metal ion binding"/>
    <property type="evidence" value="ECO:0007669"/>
    <property type="project" value="UniProtKB-KW"/>
</dbReference>
<dbReference type="Pfam" id="PF03315">
    <property type="entry name" value="SDH_beta"/>
    <property type="match status" value="1"/>
</dbReference>
<comment type="caution">
    <text evidence="14">The sequence shown here is derived from an EMBL/GenBank/DDBJ whole genome shotgun (WGS) entry which is preliminary data.</text>
</comment>
<name>A0A0A2VZ49_BEABA</name>
<accession>A0A0A2VZ49</accession>
<dbReference type="PANTHER" id="PTHR11236">
    <property type="entry name" value="AMINOBENZOATE/ANTHRANILATE SYNTHASE"/>
    <property type="match status" value="1"/>
</dbReference>
<evidence type="ECO:0000256" key="5">
    <source>
        <dbReference type="ARBA" id="ARBA00022485"/>
    </source>
</evidence>
<dbReference type="InterPro" id="IPR045121">
    <property type="entry name" value="CoAse"/>
</dbReference>
<proteinExistence type="predicted"/>
<keyword evidence="5" id="KW-0004">4Fe-4S</keyword>
<keyword evidence="10" id="KW-0408">Iron</keyword>
<dbReference type="SUPFAM" id="SSF56322">
    <property type="entry name" value="ADC synthase"/>
    <property type="match status" value="1"/>
</dbReference>
<dbReference type="FunFam" id="3.60.120.10:FF:000004">
    <property type="entry name" value="Aminodeoxychorismate synthase, component I"/>
    <property type="match status" value="1"/>
</dbReference>
<dbReference type="GO" id="GO:0051539">
    <property type="term" value="F:4 iron, 4 sulfur cluster binding"/>
    <property type="evidence" value="ECO:0007669"/>
    <property type="project" value="UniProtKB-KW"/>
</dbReference>
<evidence type="ECO:0000256" key="10">
    <source>
        <dbReference type="ARBA" id="ARBA00023004"/>
    </source>
</evidence>
<comment type="cofactor">
    <cofactor evidence="1">
        <name>Mg(2+)</name>
        <dbReference type="ChEBI" id="CHEBI:18420"/>
    </cofactor>
</comment>
<evidence type="ECO:0000313" key="14">
    <source>
        <dbReference type="EMBL" id="KGQ06019.1"/>
    </source>
</evidence>
<dbReference type="NCBIfam" id="TIGR00553">
    <property type="entry name" value="pabB"/>
    <property type="match status" value="1"/>
</dbReference>
<keyword evidence="12" id="KW-0456">Lyase</keyword>
<dbReference type="GO" id="GO:0004049">
    <property type="term" value="F:anthranilate synthase activity"/>
    <property type="evidence" value="ECO:0007669"/>
    <property type="project" value="EnsemblFungi"/>
</dbReference>